<feature type="domain" description="Clathrin/coatomer adaptor adaptin-like N-terminal" evidence="6">
    <location>
        <begin position="45"/>
        <end position="153"/>
    </location>
</feature>
<gene>
    <name evidence="7" type="ORF">MAR_018975</name>
</gene>
<evidence type="ECO:0000256" key="2">
    <source>
        <dbReference type="ARBA" id="ARBA00006613"/>
    </source>
</evidence>
<keyword evidence="4" id="KW-0653">Protein transport</keyword>
<dbReference type="PANTHER" id="PTHR11134">
    <property type="entry name" value="ADAPTOR COMPLEX SUBUNIT BETA FAMILY MEMBER"/>
    <property type="match status" value="1"/>
</dbReference>
<organism evidence="7 8">
    <name type="scientific">Mya arenaria</name>
    <name type="common">Soft-shell clam</name>
    <dbReference type="NCBI Taxonomy" id="6604"/>
    <lineage>
        <taxon>Eukaryota</taxon>
        <taxon>Metazoa</taxon>
        <taxon>Spiralia</taxon>
        <taxon>Lophotrochozoa</taxon>
        <taxon>Mollusca</taxon>
        <taxon>Bivalvia</taxon>
        <taxon>Autobranchia</taxon>
        <taxon>Heteroconchia</taxon>
        <taxon>Euheterodonta</taxon>
        <taxon>Imparidentia</taxon>
        <taxon>Neoheterodontei</taxon>
        <taxon>Myida</taxon>
        <taxon>Myoidea</taxon>
        <taxon>Myidae</taxon>
        <taxon>Mya</taxon>
    </lineage>
</organism>
<accession>A0ABY7EJB6</accession>
<protein>
    <submittedName>
        <fullName evidence="7">AP4B1-like protein</fullName>
    </submittedName>
</protein>
<dbReference type="InterPro" id="IPR016024">
    <property type="entry name" value="ARM-type_fold"/>
</dbReference>
<dbReference type="SUPFAM" id="SSF48371">
    <property type="entry name" value="ARM repeat"/>
    <property type="match status" value="1"/>
</dbReference>
<evidence type="ECO:0000259" key="6">
    <source>
        <dbReference type="Pfam" id="PF01602"/>
    </source>
</evidence>
<name>A0ABY7EJB6_MYAAR</name>
<dbReference type="Proteomes" id="UP001164746">
    <property type="component" value="Chromosome 6"/>
</dbReference>
<evidence type="ECO:0000313" key="8">
    <source>
        <dbReference type="Proteomes" id="UP001164746"/>
    </source>
</evidence>
<keyword evidence="8" id="KW-1185">Reference proteome</keyword>
<evidence type="ECO:0000313" key="7">
    <source>
        <dbReference type="EMBL" id="WAR09017.1"/>
    </source>
</evidence>
<dbReference type="EMBL" id="CP111017">
    <property type="protein sequence ID" value="WAR09017.1"/>
    <property type="molecule type" value="Genomic_DNA"/>
</dbReference>
<dbReference type="Pfam" id="PF01602">
    <property type="entry name" value="Adaptin_N"/>
    <property type="match status" value="1"/>
</dbReference>
<reference evidence="7" key="1">
    <citation type="submission" date="2022-11" db="EMBL/GenBank/DDBJ databases">
        <title>Centuries of genome instability and evolution in soft-shell clam transmissible cancer (bioRxiv).</title>
        <authorList>
            <person name="Hart S.F.M."/>
            <person name="Yonemitsu M.A."/>
            <person name="Giersch R.M."/>
            <person name="Beal B.F."/>
            <person name="Arriagada G."/>
            <person name="Davis B.W."/>
            <person name="Ostrander E.A."/>
            <person name="Goff S.P."/>
            <person name="Metzger M.J."/>
        </authorList>
    </citation>
    <scope>NUCLEOTIDE SEQUENCE</scope>
    <source>
        <strain evidence="7">MELC-2E11</strain>
        <tissue evidence="7">Siphon/mantle</tissue>
    </source>
</reference>
<proteinExistence type="inferred from homology"/>
<evidence type="ECO:0000256" key="4">
    <source>
        <dbReference type="ARBA" id="ARBA00022927"/>
    </source>
</evidence>
<dbReference type="InterPro" id="IPR011989">
    <property type="entry name" value="ARM-like"/>
</dbReference>
<evidence type="ECO:0000256" key="1">
    <source>
        <dbReference type="ARBA" id="ARBA00004308"/>
    </source>
</evidence>
<comment type="similarity">
    <text evidence="2">Belongs to the adaptor complexes large subunit family.</text>
</comment>
<keyword evidence="3" id="KW-0813">Transport</keyword>
<dbReference type="InterPro" id="IPR002553">
    <property type="entry name" value="Clathrin/coatomer_adapt-like_N"/>
</dbReference>
<comment type="subcellular location">
    <subcellularLocation>
        <location evidence="1">Endomembrane system</location>
    </subcellularLocation>
</comment>
<sequence length="234" mass="25747">MENISPDNILMQLSDPRNLADVLRLSSLPESTDLSMFLPQVVNLMAHSDLMSELLLLAVNTLLKDLQDSNPTIRALALRTICSVNHEAFIEHRLQCVSLALGDSSAYVRRAATVAVVSAFRGDIDSVKDAGIVNRLYELIRDSDPIVVVCVIARTLQDPEGQISALYLLGHLDDGGVDSEVLYCIEDYIEQFPDLDIQSCTCRHKPSDAPMFLCFGGRGQPRKKDNCGWVGTSV</sequence>
<dbReference type="InterPro" id="IPR026739">
    <property type="entry name" value="AP_beta"/>
</dbReference>
<dbReference type="Gene3D" id="1.25.10.10">
    <property type="entry name" value="Leucine-rich Repeat Variant"/>
    <property type="match status" value="1"/>
</dbReference>
<evidence type="ECO:0000256" key="3">
    <source>
        <dbReference type="ARBA" id="ARBA00022448"/>
    </source>
</evidence>
<keyword evidence="5" id="KW-0472">Membrane</keyword>
<evidence type="ECO:0000256" key="5">
    <source>
        <dbReference type="ARBA" id="ARBA00023136"/>
    </source>
</evidence>